<dbReference type="OrthoDB" id="10018388at2"/>
<accession>A0A0L0W6V7</accession>
<feature type="transmembrane region" description="Helical" evidence="2">
    <location>
        <begin position="93"/>
        <end position="113"/>
    </location>
</feature>
<keyword evidence="2" id="KW-0472">Membrane</keyword>
<dbReference type="AlphaFoldDB" id="A0A0L0W6V7"/>
<feature type="coiled-coil region" evidence="1">
    <location>
        <begin position="215"/>
        <end position="242"/>
    </location>
</feature>
<evidence type="ECO:0000256" key="1">
    <source>
        <dbReference type="SAM" id="Coils"/>
    </source>
</evidence>
<evidence type="ECO:0000313" key="4">
    <source>
        <dbReference type="Proteomes" id="UP000037267"/>
    </source>
</evidence>
<comment type="caution">
    <text evidence="3">The sequence shown here is derived from an EMBL/GenBank/DDBJ whole genome shotgun (WGS) entry which is preliminary data.</text>
</comment>
<reference evidence="4" key="1">
    <citation type="submission" date="2015-07" db="EMBL/GenBank/DDBJ databases">
        <title>Draft genome sequence of the purine-degrading Gottschalkia purinilyticum DSM 1384 (formerly Clostridium purinilyticum).</title>
        <authorList>
            <person name="Poehlein A."/>
            <person name="Schiel-Bengelsdorf B."/>
            <person name="Bengelsdorf F.R."/>
            <person name="Daniel R."/>
            <person name="Duerre P."/>
        </authorList>
    </citation>
    <scope>NUCLEOTIDE SEQUENCE [LARGE SCALE GENOMIC DNA]</scope>
    <source>
        <strain evidence="4">DSM 1384</strain>
    </source>
</reference>
<gene>
    <name evidence="3" type="ORF">CLPU_36c00060</name>
</gene>
<evidence type="ECO:0000313" key="3">
    <source>
        <dbReference type="EMBL" id="KNF06990.1"/>
    </source>
</evidence>
<keyword evidence="4" id="KW-1185">Reference proteome</keyword>
<evidence type="ECO:0000256" key="2">
    <source>
        <dbReference type="SAM" id="Phobius"/>
    </source>
</evidence>
<proteinExistence type="predicted"/>
<keyword evidence="2" id="KW-1133">Transmembrane helix</keyword>
<feature type="transmembrane region" description="Helical" evidence="2">
    <location>
        <begin position="20"/>
        <end position="44"/>
    </location>
</feature>
<dbReference type="EMBL" id="LGSS01000036">
    <property type="protein sequence ID" value="KNF06990.1"/>
    <property type="molecule type" value="Genomic_DNA"/>
</dbReference>
<feature type="coiled-coil region" evidence="1">
    <location>
        <begin position="121"/>
        <end position="183"/>
    </location>
</feature>
<dbReference type="Proteomes" id="UP000037267">
    <property type="component" value="Unassembled WGS sequence"/>
</dbReference>
<name>A0A0L0W6V7_GOTPU</name>
<keyword evidence="1" id="KW-0175">Coiled coil</keyword>
<dbReference type="STRING" id="1503.CLPU_36c00060"/>
<sequence>MNHKYKDVNKGFRRYNIAKALALFIPTIVSIITISIVILNVGILKTQNIGRGKQTVINVSKDTPNASYKQIEAYKNEIRQEYEKSAKSIDDKINLGLAIIGIAVTVWIGLNIYNVIDKDHIKAIEDKAQGFKDEMKTIENEVQDFKDGIKTIENEVQSFKVEIDKYRDEMSDIKLDYDKLLSKLKLNEIELDYKIKNINFRRSIESNKEYIDDLHIDLELLIKAYKNYIEKIEEEKEYLKANGERMDFVTQTLKLFLKHINSKKPTIFIHNIETYIFLYEEELDKLLVRKETTGEIVKYKDLYKHEYKEFEQLKKELLDSKDNYI</sequence>
<organism evidence="3 4">
    <name type="scientific">Gottschalkia purinilytica</name>
    <name type="common">Clostridium purinilyticum</name>
    <dbReference type="NCBI Taxonomy" id="1503"/>
    <lineage>
        <taxon>Bacteria</taxon>
        <taxon>Bacillati</taxon>
        <taxon>Bacillota</taxon>
        <taxon>Tissierellia</taxon>
        <taxon>Tissierellales</taxon>
        <taxon>Gottschalkiaceae</taxon>
        <taxon>Gottschalkia</taxon>
    </lineage>
</organism>
<keyword evidence="2" id="KW-0812">Transmembrane</keyword>
<dbReference type="Gene3D" id="1.20.58.130">
    <property type="match status" value="1"/>
</dbReference>
<dbReference type="RefSeq" id="WP_050379057.1">
    <property type="nucleotide sequence ID" value="NZ_LGSS01000036.1"/>
</dbReference>
<protein>
    <submittedName>
        <fullName evidence="3">Uncharacterized protein</fullName>
    </submittedName>
</protein>